<gene>
    <name evidence="1" type="ORF">HPULCUR_006342</name>
</gene>
<accession>A0ABP9Y2W8</accession>
<organism evidence="1 2">
    <name type="scientific">Helicostylum pulchrum</name>
    <dbReference type="NCBI Taxonomy" id="562976"/>
    <lineage>
        <taxon>Eukaryota</taxon>
        <taxon>Fungi</taxon>
        <taxon>Fungi incertae sedis</taxon>
        <taxon>Mucoromycota</taxon>
        <taxon>Mucoromycotina</taxon>
        <taxon>Mucoromycetes</taxon>
        <taxon>Mucorales</taxon>
        <taxon>Mucorineae</taxon>
        <taxon>Mucoraceae</taxon>
        <taxon>Helicostylum</taxon>
    </lineage>
</organism>
<sequence length="87" mass="10179">MKEFIFIPGEYTLKSSEEEYKADAAVIYNYLEITLLETSGIFERHAIHRFDVLALSLADYKIHLWTLELCSSKLYASKKVFKFSYCP</sequence>
<keyword evidence="2" id="KW-1185">Reference proteome</keyword>
<protein>
    <submittedName>
        <fullName evidence="1">Uncharacterized protein</fullName>
    </submittedName>
</protein>
<dbReference type="Proteomes" id="UP001476247">
    <property type="component" value="Unassembled WGS sequence"/>
</dbReference>
<evidence type="ECO:0000313" key="2">
    <source>
        <dbReference type="Proteomes" id="UP001476247"/>
    </source>
</evidence>
<proteinExistence type="predicted"/>
<evidence type="ECO:0000313" key="1">
    <source>
        <dbReference type="EMBL" id="GAA5800903.1"/>
    </source>
</evidence>
<dbReference type="EMBL" id="BAABUJ010000017">
    <property type="protein sequence ID" value="GAA5800903.1"/>
    <property type="molecule type" value="Genomic_DNA"/>
</dbReference>
<comment type="caution">
    <text evidence="1">The sequence shown here is derived from an EMBL/GenBank/DDBJ whole genome shotgun (WGS) entry which is preliminary data.</text>
</comment>
<name>A0ABP9Y2W8_9FUNG</name>
<reference evidence="1 2" key="1">
    <citation type="submission" date="2024-04" db="EMBL/GenBank/DDBJ databases">
        <title>genome sequences of Mucor flavus KT1a and Helicostylum pulchrum KT1b strains isolation_sourced from the surface of a dry-aged beef.</title>
        <authorList>
            <person name="Toyotome T."/>
            <person name="Hosono M."/>
            <person name="Torimaru M."/>
            <person name="Fukuda K."/>
            <person name="Mikami N."/>
        </authorList>
    </citation>
    <scope>NUCLEOTIDE SEQUENCE [LARGE SCALE GENOMIC DNA]</scope>
    <source>
        <strain evidence="1 2">KT1b</strain>
    </source>
</reference>